<dbReference type="PANTHER" id="PTHR32552:SF81">
    <property type="entry name" value="TONB-DEPENDENT OUTER MEMBRANE RECEPTOR"/>
    <property type="match status" value="1"/>
</dbReference>
<keyword evidence="12" id="KW-0732">Signal</keyword>
<evidence type="ECO:0000256" key="10">
    <source>
        <dbReference type="ARBA" id="ARBA00023237"/>
    </source>
</evidence>
<dbReference type="EMBL" id="JACU01000012">
    <property type="protein sequence ID" value="KMS51432.1"/>
    <property type="molecule type" value="Genomic_DNA"/>
</dbReference>
<evidence type="ECO:0000256" key="12">
    <source>
        <dbReference type="SAM" id="SignalP"/>
    </source>
</evidence>
<dbReference type="Pfam" id="PF07715">
    <property type="entry name" value="Plug"/>
    <property type="match status" value="1"/>
</dbReference>
<keyword evidence="5 11" id="KW-0812">Transmembrane</keyword>
<keyword evidence="6" id="KW-0408">Iron</keyword>
<dbReference type="Gene3D" id="2.40.170.20">
    <property type="entry name" value="TonB-dependent receptor, beta-barrel domain"/>
    <property type="match status" value="1"/>
</dbReference>
<dbReference type="PANTHER" id="PTHR32552">
    <property type="entry name" value="FERRICHROME IRON RECEPTOR-RELATED"/>
    <property type="match status" value="1"/>
</dbReference>
<evidence type="ECO:0000256" key="4">
    <source>
        <dbReference type="ARBA" id="ARBA00022496"/>
    </source>
</evidence>
<evidence type="ECO:0000313" key="14">
    <source>
        <dbReference type="EMBL" id="KMS51432.1"/>
    </source>
</evidence>
<evidence type="ECO:0000259" key="13">
    <source>
        <dbReference type="Pfam" id="PF07715"/>
    </source>
</evidence>
<evidence type="ECO:0000256" key="3">
    <source>
        <dbReference type="ARBA" id="ARBA00022452"/>
    </source>
</evidence>
<evidence type="ECO:0000313" key="15">
    <source>
        <dbReference type="Proteomes" id="UP000052268"/>
    </source>
</evidence>
<comment type="caution">
    <text evidence="14">The sequence shown here is derived from an EMBL/GenBank/DDBJ whole genome shotgun (WGS) entry which is preliminary data.</text>
</comment>
<accession>A0A0J7XI36</accession>
<keyword evidence="2 11" id="KW-0813">Transport</keyword>
<dbReference type="RefSeq" id="WP_059153298.1">
    <property type="nucleotide sequence ID" value="NZ_KQ130458.1"/>
</dbReference>
<keyword evidence="7" id="KW-0406">Ion transport</keyword>
<keyword evidence="4" id="KW-0410">Iron transport</keyword>
<evidence type="ECO:0000256" key="7">
    <source>
        <dbReference type="ARBA" id="ARBA00023065"/>
    </source>
</evidence>
<feature type="domain" description="TonB-dependent receptor plug" evidence="13">
    <location>
        <begin position="47"/>
        <end position="154"/>
    </location>
</feature>
<organism evidence="14 15">
    <name type="scientific">Novosphingobium barchaimii LL02</name>
    <dbReference type="NCBI Taxonomy" id="1114963"/>
    <lineage>
        <taxon>Bacteria</taxon>
        <taxon>Pseudomonadati</taxon>
        <taxon>Pseudomonadota</taxon>
        <taxon>Alphaproteobacteria</taxon>
        <taxon>Sphingomonadales</taxon>
        <taxon>Sphingomonadaceae</taxon>
        <taxon>Novosphingobium</taxon>
    </lineage>
</organism>
<dbReference type="InterPro" id="IPR039426">
    <property type="entry name" value="TonB-dep_rcpt-like"/>
</dbReference>
<evidence type="ECO:0000256" key="2">
    <source>
        <dbReference type="ARBA" id="ARBA00022448"/>
    </source>
</evidence>
<evidence type="ECO:0000256" key="9">
    <source>
        <dbReference type="ARBA" id="ARBA00023136"/>
    </source>
</evidence>
<dbReference type="InterPro" id="IPR012910">
    <property type="entry name" value="Plug_dom"/>
</dbReference>
<reference evidence="14 15" key="1">
    <citation type="journal article" date="2015" name="G3 (Bethesda)">
        <title>Insights into Ongoing Evolution of the Hexachlorocyclohexane Catabolic Pathway from Comparative Genomics of Ten Sphingomonadaceae Strains.</title>
        <authorList>
            <person name="Pearce S.L."/>
            <person name="Oakeshott J.G."/>
            <person name="Pandey G."/>
        </authorList>
    </citation>
    <scope>NUCLEOTIDE SEQUENCE [LARGE SCALE GENOMIC DNA]</scope>
    <source>
        <strain evidence="14 15">LL02</strain>
    </source>
</reference>
<keyword evidence="15" id="KW-1185">Reference proteome</keyword>
<dbReference type="GO" id="GO:0006826">
    <property type="term" value="P:iron ion transport"/>
    <property type="evidence" value="ECO:0007669"/>
    <property type="project" value="UniProtKB-KW"/>
</dbReference>
<evidence type="ECO:0000256" key="6">
    <source>
        <dbReference type="ARBA" id="ARBA00023004"/>
    </source>
</evidence>
<comment type="similarity">
    <text evidence="11">Belongs to the TonB-dependent receptor family.</text>
</comment>
<sequence>MSEVRSLALVTCAVSAALAVPAWGQDGPAAGSGDEIIVTANKRSQNLQDVGLSVSAISGDALKNQQISNLADVAQIVPGLTFSQTANDTPVYTLRGVGFFESTLAAYPDVSVYLDQVPLPFPTLTSLTAFDLDRLEVLKGPQGTLFGQNSTGGAINYIAAKPTSDLSAGGSLSYGRFDTVELEGFLSGPLTNTLRVRLAGRVARGDEWQKSHTRDDRLGKKDTKAIRFLADWKPSERLSFELNLNAWQNKSDPQAPQAIAIVQQNAAIPSDYPALNIAFAPANGRAADWSPGIRPFANNKFRQASLRSDWEVVDDITLTSLTSYVDYDHHQGIEGDGTGSVAKIVKLEHAWRRLDGRNDDGFQVAPFPG</sequence>
<protein>
    <recommendedName>
        <fullName evidence="13">TonB-dependent receptor plug domain-containing protein</fullName>
    </recommendedName>
</protein>
<dbReference type="AlphaFoldDB" id="A0A0J7XI36"/>
<gene>
    <name evidence="14" type="ORF">V474_04145</name>
</gene>
<dbReference type="GO" id="GO:0009279">
    <property type="term" value="C:cell outer membrane"/>
    <property type="evidence" value="ECO:0007669"/>
    <property type="project" value="UniProtKB-SubCell"/>
</dbReference>
<feature type="signal peptide" evidence="12">
    <location>
        <begin position="1"/>
        <end position="24"/>
    </location>
</feature>
<evidence type="ECO:0000256" key="5">
    <source>
        <dbReference type="ARBA" id="ARBA00022692"/>
    </source>
</evidence>
<keyword evidence="3 11" id="KW-1134">Transmembrane beta strand</keyword>
<evidence type="ECO:0000256" key="8">
    <source>
        <dbReference type="ARBA" id="ARBA00023077"/>
    </source>
</evidence>
<name>A0A0J7XI36_9SPHN</name>
<dbReference type="PATRIC" id="fig|1114963.3.peg.4461"/>
<feature type="chain" id="PRO_5005291818" description="TonB-dependent receptor plug domain-containing protein" evidence="12">
    <location>
        <begin position="25"/>
        <end position="369"/>
    </location>
</feature>
<evidence type="ECO:0000256" key="11">
    <source>
        <dbReference type="PROSITE-ProRule" id="PRU01360"/>
    </source>
</evidence>
<comment type="subcellular location">
    <subcellularLocation>
        <location evidence="1 11">Cell outer membrane</location>
        <topology evidence="1 11">Multi-pass membrane protein</topology>
    </subcellularLocation>
</comment>
<dbReference type="PROSITE" id="PS52016">
    <property type="entry name" value="TONB_DEPENDENT_REC_3"/>
    <property type="match status" value="1"/>
</dbReference>
<dbReference type="InterPro" id="IPR036942">
    <property type="entry name" value="Beta-barrel_TonB_sf"/>
</dbReference>
<dbReference type="SUPFAM" id="SSF56935">
    <property type="entry name" value="Porins"/>
    <property type="match status" value="1"/>
</dbReference>
<evidence type="ECO:0000256" key="1">
    <source>
        <dbReference type="ARBA" id="ARBA00004571"/>
    </source>
</evidence>
<dbReference type="Proteomes" id="UP000052268">
    <property type="component" value="Unassembled WGS sequence"/>
</dbReference>
<proteinExistence type="inferred from homology"/>
<keyword evidence="8" id="KW-0798">TonB box</keyword>
<keyword evidence="9 11" id="KW-0472">Membrane</keyword>
<keyword evidence="10 11" id="KW-0998">Cell outer membrane</keyword>